<dbReference type="PROSITE" id="PS51782">
    <property type="entry name" value="LYSM"/>
    <property type="match status" value="2"/>
</dbReference>
<sequence length="357" mass="39039">MQEVIEFIVFFRNYTIARLISLGRSFEGLKDVIVAFLIVKRGKYSSSFLNTSFLILVGAAVVGGPIIVENNPFLGFFESEYKPQFSQASVVSYNPYESGLSTTISIKPRDRVIEHKVASGDTLASIGKRYGISVDTIKWANDLKIDTIMPGQSLKIPPVTGVVHKVVSGETIYSIAKKYKTNAQNIVNFIFNDFADIDTFALRVGQTLYVPDGVIEEEQPRYFAMEPKYAAIQAGVHGSSSFIWPTSGIITQYPTWYHMALDIANNALPPVLASDTGTVTFAGCLNWGYGCHIVIDHANGYLTLYGHLSAINVSAGQAVSQGQQIGTMGSTGRSTGTHLHFEVRSGGSLLNPQEFLR</sequence>
<dbReference type="Gene3D" id="3.10.350.10">
    <property type="entry name" value="LysM domain"/>
    <property type="match status" value="2"/>
</dbReference>
<gene>
    <name evidence="3" type="ORF">COY87_00085</name>
</gene>
<evidence type="ECO:0000259" key="2">
    <source>
        <dbReference type="PROSITE" id="PS51782"/>
    </source>
</evidence>
<dbReference type="Pfam" id="PF01476">
    <property type="entry name" value="LysM"/>
    <property type="match status" value="2"/>
</dbReference>
<accession>A0A2M7QJW1</accession>
<dbReference type="SUPFAM" id="SSF54106">
    <property type="entry name" value="LysM domain"/>
    <property type="match status" value="2"/>
</dbReference>
<keyword evidence="1" id="KW-1133">Transmembrane helix</keyword>
<dbReference type="InterPro" id="IPR011055">
    <property type="entry name" value="Dup_hybrid_motif"/>
</dbReference>
<dbReference type="PANTHER" id="PTHR21666:SF270">
    <property type="entry name" value="MUREIN HYDROLASE ACTIVATOR ENVC"/>
    <property type="match status" value="1"/>
</dbReference>
<dbReference type="Gene3D" id="2.70.70.10">
    <property type="entry name" value="Glucose Permease (Domain IIA)"/>
    <property type="match status" value="1"/>
</dbReference>
<comment type="caution">
    <text evidence="3">The sequence shown here is derived from an EMBL/GenBank/DDBJ whole genome shotgun (WGS) entry which is preliminary data.</text>
</comment>
<name>A0A2M7QJW1_9BACT</name>
<evidence type="ECO:0000313" key="3">
    <source>
        <dbReference type="EMBL" id="PIY72602.1"/>
    </source>
</evidence>
<reference evidence="4" key="1">
    <citation type="submission" date="2017-09" db="EMBL/GenBank/DDBJ databases">
        <title>Depth-based differentiation of microbial function through sediment-hosted aquifers and enrichment of novel symbionts in the deep terrestrial subsurface.</title>
        <authorList>
            <person name="Probst A.J."/>
            <person name="Ladd B."/>
            <person name="Jarett J.K."/>
            <person name="Geller-Mcgrath D.E."/>
            <person name="Sieber C.M.K."/>
            <person name="Emerson J.B."/>
            <person name="Anantharaman K."/>
            <person name="Thomas B.C."/>
            <person name="Malmstrom R."/>
            <person name="Stieglmeier M."/>
            <person name="Klingl A."/>
            <person name="Woyke T."/>
            <person name="Ryan C.M."/>
            <person name="Banfield J.F."/>
        </authorList>
    </citation>
    <scope>NUCLEOTIDE SEQUENCE [LARGE SCALE GENOMIC DNA]</scope>
</reference>
<dbReference type="CDD" id="cd00118">
    <property type="entry name" value="LysM"/>
    <property type="match status" value="2"/>
</dbReference>
<feature type="domain" description="LysM" evidence="2">
    <location>
        <begin position="162"/>
        <end position="210"/>
    </location>
</feature>
<protein>
    <recommendedName>
        <fullName evidence="2">LysM domain-containing protein</fullName>
    </recommendedName>
</protein>
<dbReference type="InterPro" id="IPR036779">
    <property type="entry name" value="LysM_dom_sf"/>
</dbReference>
<dbReference type="EMBL" id="PFLI01000004">
    <property type="protein sequence ID" value="PIY72602.1"/>
    <property type="molecule type" value="Genomic_DNA"/>
</dbReference>
<feature type="domain" description="LysM" evidence="2">
    <location>
        <begin position="113"/>
        <end position="156"/>
    </location>
</feature>
<dbReference type="SUPFAM" id="SSF51261">
    <property type="entry name" value="Duplicated hybrid motif"/>
    <property type="match status" value="1"/>
</dbReference>
<keyword evidence="1" id="KW-0472">Membrane</keyword>
<dbReference type="InterPro" id="IPR016047">
    <property type="entry name" value="M23ase_b-sheet_dom"/>
</dbReference>
<evidence type="ECO:0000313" key="4">
    <source>
        <dbReference type="Proteomes" id="UP000229401"/>
    </source>
</evidence>
<proteinExistence type="predicted"/>
<dbReference type="PANTHER" id="PTHR21666">
    <property type="entry name" value="PEPTIDASE-RELATED"/>
    <property type="match status" value="1"/>
</dbReference>
<dbReference type="GO" id="GO:0004222">
    <property type="term" value="F:metalloendopeptidase activity"/>
    <property type="evidence" value="ECO:0007669"/>
    <property type="project" value="TreeGrafter"/>
</dbReference>
<feature type="transmembrane region" description="Helical" evidence="1">
    <location>
        <begin position="48"/>
        <end position="68"/>
    </location>
</feature>
<dbReference type="SMART" id="SM00257">
    <property type="entry name" value="LysM"/>
    <property type="match status" value="2"/>
</dbReference>
<evidence type="ECO:0000256" key="1">
    <source>
        <dbReference type="SAM" id="Phobius"/>
    </source>
</evidence>
<organism evidence="3 4">
    <name type="scientific">Candidatus Roizmanbacteria bacterium CG_4_10_14_0_8_um_filter_33_9</name>
    <dbReference type="NCBI Taxonomy" id="1974826"/>
    <lineage>
        <taxon>Bacteria</taxon>
        <taxon>Candidatus Roizmaniibacteriota</taxon>
    </lineage>
</organism>
<dbReference type="Pfam" id="PF01551">
    <property type="entry name" value="Peptidase_M23"/>
    <property type="match status" value="1"/>
</dbReference>
<keyword evidence="1" id="KW-0812">Transmembrane</keyword>
<dbReference type="Proteomes" id="UP000229401">
    <property type="component" value="Unassembled WGS sequence"/>
</dbReference>
<dbReference type="InterPro" id="IPR050570">
    <property type="entry name" value="Cell_wall_metabolism_enzyme"/>
</dbReference>
<dbReference type="AlphaFoldDB" id="A0A2M7QJW1"/>
<dbReference type="InterPro" id="IPR018392">
    <property type="entry name" value="LysM"/>
</dbReference>
<dbReference type="CDD" id="cd12797">
    <property type="entry name" value="M23_peptidase"/>
    <property type="match status" value="1"/>
</dbReference>